<gene>
    <name evidence="2" type="ORF">BCR34DRAFT_621267</name>
</gene>
<name>A0A1Y2A8B6_9PLEO</name>
<evidence type="ECO:0008006" key="4">
    <source>
        <dbReference type="Google" id="ProtNLM"/>
    </source>
</evidence>
<dbReference type="EMBL" id="MCFA01000005">
    <property type="protein sequence ID" value="ORY18741.1"/>
    <property type="molecule type" value="Genomic_DNA"/>
</dbReference>
<feature type="coiled-coil region" evidence="1">
    <location>
        <begin position="279"/>
        <end position="306"/>
    </location>
</feature>
<proteinExistence type="predicted"/>
<evidence type="ECO:0000313" key="2">
    <source>
        <dbReference type="EMBL" id="ORY18741.1"/>
    </source>
</evidence>
<dbReference type="OrthoDB" id="66964at2759"/>
<keyword evidence="3" id="KW-1185">Reference proteome</keyword>
<keyword evidence="1" id="KW-0175">Coiled coil</keyword>
<sequence length="307" mass="34090">MLPPVDSATLSRNPNFELLYKDLCTRKLNPDGSTRDTKKQRLHDDIRRNLTTARSSLFQSEILISTLSTLPSQSSSLPSELHAVTELITAQLRNQISASDRSILSGDASFFLSNISSFSDAISSQLELITSHLCTIASPLRPIEPESLPAKARELTQTANHDLPAELGAARVDLANTAFRVLDLHRRVLEVSIQILEQTMHGALARSAKARAELLGSKAAVLGLQARIHTLTHPPPPEFLTALRNFKTQQKVTEKELKDREGLARKALELYDKAGDKAMRDAARRAEYLRTEIEKTKEDIARLERGE</sequence>
<evidence type="ECO:0000313" key="3">
    <source>
        <dbReference type="Proteomes" id="UP000193144"/>
    </source>
</evidence>
<organism evidence="2 3">
    <name type="scientific">Clohesyomyces aquaticus</name>
    <dbReference type="NCBI Taxonomy" id="1231657"/>
    <lineage>
        <taxon>Eukaryota</taxon>
        <taxon>Fungi</taxon>
        <taxon>Dikarya</taxon>
        <taxon>Ascomycota</taxon>
        <taxon>Pezizomycotina</taxon>
        <taxon>Dothideomycetes</taxon>
        <taxon>Pleosporomycetidae</taxon>
        <taxon>Pleosporales</taxon>
        <taxon>Lindgomycetaceae</taxon>
        <taxon>Clohesyomyces</taxon>
    </lineage>
</organism>
<dbReference type="Proteomes" id="UP000193144">
    <property type="component" value="Unassembled WGS sequence"/>
</dbReference>
<dbReference type="AlphaFoldDB" id="A0A1Y2A8B6"/>
<evidence type="ECO:0000256" key="1">
    <source>
        <dbReference type="SAM" id="Coils"/>
    </source>
</evidence>
<reference evidence="2 3" key="1">
    <citation type="submission" date="2016-07" db="EMBL/GenBank/DDBJ databases">
        <title>Pervasive Adenine N6-methylation of Active Genes in Fungi.</title>
        <authorList>
            <consortium name="DOE Joint Genome Institute"/>
            <person name="Mondo S.J."/>
            <person name="Dannebaum R.O."/>
            <person name="Kuo R.C."/>
            <person name="Labutti K."/>
            <person name="Haridas S."/>
            <person name="Kuo A."/>
            <person name="Salamov A."/>
            <person name="Ahrendt S.R."/>
            <person name="Lipzen A."/>
            <person name="Sullivan W."/>
            <person name="Andreopoulos W.B."/>
            <person name="Clum A."/>
            <person name="Lindquist E."/>
            <person name="Daum C."/>
            <person name="Ramamoorthy G.K."/>
            <person name="Gryganskyi A."/>
            <person name="Culley D."/>
            <person name="Magnuson J.K."/>
            <person name="James T.Y."/>
            <person name="O'Malley M.A."/>
            <person name="Stajich J.E."/>
            <person name="Spatafora J.W."/>
            <person name="Visel A."/>
            <person name="Grigoriev I.V."/>
        </authorList>
    </citation>
    <scope>NUCLEOTIDE SEQUENCE [LARGE SCALE GENOMIC DNA]</scope>
    <source>
        <strain evidence="2 3">CBS 115471</strain>
    </source>
</reference>
<comment type="caution">
    <text evidence="2">The sequence shown here is derived from an EMBL/GenBank/DDBJ whole genome shotgun (WGS) entry which is preliminary data.</text>
</comment>
<protein>
    <recommendedName>
        <fullName evidence="4">HAUS augmin-like complex subunit 4-domain-containing protein</fullName>
    </recommendedName>
</protein>
<dbReference type="STRING" id="1231657.A0A1Y2A8B6"/>
<accession>A0A1Y2A8B6</accession>